<dbReference type="Pfam" id="PF03807">
    <property type="entry name" value="F420_oxidored"/>
    <property type="match status" value="1"/>
</dbReference>
<gene>
    <name evidence="5" type="ORF">FSARC_8418</name>
</gene>
<accession>A0A8H4X792</accession>
<name>A0A8H4X792_9HYPO</name>
<keyword evidence="2" id="KW-0521">NADP</keyword>
<comment type="caution">
    <text evidence="5">The sequence shown here is derived from an EMBL/GenBank/DDBJ whole genome shotgun (WGS) entry which is preliminary data.</text>
</comment>
<evidence type="ECO:0000313" key="5">
    <source>
        <dbReference type="EMBL" id="KAF4963586.1"/>
    </source>
</evidence>
<dbReference type="OrthoDB" id="10263291at2759"/>
<feature type="domain" description="Pyrroline-5-carboxylate reductase dimerisation" evidence="4">
    <location>
        <begin position="177"/>
        <end position="277"/>
    </location>
</feature>
<dbReference type="InterPro" id="IPR028939">
    <property type="entry name" value="P5C_Rdtase_cat_N"/>
</dbReference>
<dbReference type="SUPFAM" id="SSF51735">
    <property type="entry name" value="NAD(P)-binding Rossmann-fold domains"/>
    <property type="match status" value="1"/>
</dbReference>
<dbReference type="InterPro" id="IPR008927">
    <property type="entry name" value="6-PGluconate_DH-like_C_sf"/>
</dbReference>
<dbReference type="HAMAP" id="MF_01925">
    <property type="entry name" value="P5C_reductase"/>
    <property type="match status" value="1"/>
</dbReference>
<feature type="binding site" evidence="2">
    <location>
        <position position="62"/>
    </location>
    <ligand>
        <name>NADPH</name>
        <dbReference type="ChEBI" id="CHEBI:57783"/>
    </ligand>
</feature>
<dbReference type="InterPro" id="IPR029036">
    <property type="entry name" value="P5CR_dimer"/>
</dbReference>
<feature type="domain" description="Pyrroline-5-carboxylate reductase catalytic N-terminal" evidence="3">
    <location>
        <begin position="2"/>
        <end position="105"/>
    </location>
</feature>
<organism evidence="5 6">
    <name type="scientific">Fusarium sarcochroum</name>
    <dbReference type="NCBI Taxonomy" id="1208366"/>
    <lineage>
        <taxon>Eukaryota</taxon>
        <taxon>Fungi</taxon>
        <taxon>Dikarya</taxon>
        <taxon>Ascomycota</taxon>
        <taxon>Pezizomycotina</taxon>
        <taxon>Sordariomycetes</taxon>
        <taxon>Hypocreomycetidae</taxon>
        <taxon>Hypocreales</taxon>
        <taxon>Nectriaceae</taxon>
        <taxon>Fusarium</taxon>
        <taxon>Fusarium lateritium species complex</taxon>
    </lineage>
</organism>
<dbReference type="Pfam" id="PF14748">
    <property type="entry name" value="P5CR_dimer"/>
    <property type="match status" value="1"/>
</dbReference>
<evidence type="ECO:0000256" key="2">
    <source>
        <dbReference type="PIRSR" id="PIRSR000193-1"/>
    </source>
</evidence>
<dbReference type="Gene3D" id="1.10.3730.10">
    <property type="entry name" value="ProC C-terminal domain-like"/>
    <property type="match status" value="1"/>
</dbReference>
<dbReference type="Proteomes" id="UP000622797">
    <property type="component" value="Unassembled WGS sequence"/>
</dbReference>
<feature type="binding site" evidence="2">
    <location>
        <begin position="6"/>
        <end position="11"/>
    </location>
    <ligand>
        <name>NADP(+)</name>
        <dbReference type="ChEBI" id="CHEBI:58349"/>
    </ligand>
</feature>
<dbReference type="GO" id="GO:0004735">
    <property type="term" value="F:pyrroline-5-carboxylate reductase activity"/>
    <property type="evidence" value="ECO:0007669"/>
    <property type="project" value="InterPro"/>
</dbReference>
<dbReference type="InterPro" id="IPR036291">
    <property type="entry name" value="NAD(P)-bd_dom_sf"/>
</dbReference>
<protein>
    <recommendedName>
        <fullName evidence="7">Pyrroline-5-carboxylate reductase</fullName>
    </recommendedName>
</protein>
<reference evidence="5" key="1">
    <citation type="journal article" date="2020" name="BMC Genomics">
        <title>Correction to: Identification and distribution of gene clusters required for synthesis of sphingolipid metabolism inhibitors in diverse species of the filamentous fungus Fusarium.</title>
        <authorList>
            <person name="Kim H.S."/>
            <person name="Lohmar J.M."/>
            <person name="Busman M."/>
            <person name="Brown D.W."/>
            <person name="Naumann T.A."/>
            <person name="Divon H.H."/>
            <person name="Lysoe E."/>
            <person name="Uhlig S."/>
            <person name="Proctor R.H."/>
        </authorList>
    </citation>
    <scope>NUCLEOTIDE SEQUENCE</scope>
    <source>
        <strain evidence="5">NRRL 20472</strain>
    </source>
</reference>
<comment type="similarity">
    <text evidence="1">Belongs to the pyrroline-5-carboxylate reductase family.</text>
</comment>
<dbReference type="Gene3D" id="3.40.50.720">
    <property type="entry name" value="NAD(P)-binding Rossmann-like Domain"/>
    <property type="match status" value="1"/>
</dbReference>
<feature type="binding site" evidence="2">
    <location>
        <position position="34"/>
    </location>
    <ligand>
        <name>NADP(+)</name>
        <dbReference type="ChEBI" id="CHEBI:58349"/>
    </ligand>
</feature>
<evidence type="ECO:0000259" key="3">
    <source>
        <dbReference type="Pfam" id="PF03807"/>
    </source>
</evidence>
<dbReference type="GO" id="GO:0055129">
    <property type="term" value="P:L-proline biosynthetic process"/>
    <property type="evidence" value="ECO:0007669"/>
    <property type="project" value="TreeGrafter"/>
</dbReference>
<dbReference type="InterPro" id="IPR000304">
    <property type="entry name" value="Pyrroline-COOH_reductase"/>
</dbReference>
<keyword evidence="6" id="KW-1185">Reference proteome</keyword>
<reference evidence="5" key="2">
    <citation type="submission" date="2020-05" db="EMBL/GenBank/DDBJ databases">
        <authorList>
            <person name="Kim H.-S."/>
            <person name="Proctor R.H."/>
            <person name="Brown D.W."/>
        </authorList>
    </citation>
    <scope>NUCLEOTIDE SEQUENCE</scope>
    <source>
        <strain evidence="5">NRRL 20472</strain>
    </source>
</reference>
<dbReference type="PANTHER" id="PTHR11645:SF65">
    <property type="entry name" value="HYPOTHETICAL PYRROLINE-5-CARBOXYLATE REDUCTASE (EUROFUNG)"/>
    <property type="match status" value="1"/>
</dbReference>
<evidence type="ECO:0000259" key="4">
    <source>
        <dbReference type="Pfam" id="PF14748"/>
    </source>
</evidence>
<feature type="binding site" evidence="2">
    <location>
        <begin position="75"/>
        <end position="78"/>
    </location>
    <ligand>
        <name>NADP(+)</name>
        <dbReference type="ChEBI" id="CHEBI:58349"/>
    </ligand>
</feature>
<dbReference type="PANTHER" id="PTHR11645">
    <property type="entry name" value="PYRROLINE-5-CARBOXYLATE REDUCTASE"/>
    <property type="match status" value="1"/>
</dbReference>
<dbReference type="SUPFAM" id="SSF48179">
    <property type="entry name" value="6-phosphogluconate dehydrogenase C-terminal domain-like"/>
    <property type="match status" value="1"/>
</dbReference>
<evidence type="ECO:0000313" key="6">
    <source>
        <dbReference type="Proteomes" id="UP000622797"/>
    </source>
</evidence>
<evidence type="ECO:0008006" key="7">
    <source>
        <dbReference type="Google" id="ProtNLM"/>
    </source>
</evidence>
<evidence type="ECO:0000256" key="1">
    <source>
        <dbReference type="ARBA" id="ARBA00005525"/>
    </source>
</evidence>
<sequence length="282" mass="30644">MRVTFLGCGQMGRAMASALLQSRKADTSQRLTLSVKSQKSQSELQKQFAKYHEHIKVLRGQNVEAAREADTIVLAHMPFMLKDILLEKGMRDAFKGKLVISILAGINAQKIQDALGIPDGQREYELIRAMPNLATSLRESMTVVKEPGPDASTESLGKAIKILEQFGSTVMVPDETYHTAGILTGAYFALTSIALDGMADASLDAGMTQSQINAVAIQCLKGWVKLLEQGKTPAQVREFLSAPEGASYQGIATLDRANTQATFAEAVERATDRAKELEERGN</sequence>
<dbReference type="PIRSF" id="PIRSF000193">
    <property type="entry name" value="Pyrrol-5-carb_rd"/>
    <property type="match status" value="1"/>
</dbReference>
<proteinExistence type="inferred from homology"/>
<dbReference type="AlphaFoldDB" id="A0A8H4X792"/>
<dbReference type="EMBL" id="JABEXW010000463">
    <property type="protein sequence ID" value="KAF4963586.1"/>
    <property type="molecule type" value="Genomic_DNA"/>
</dbReference>